<accession>A0A846N1Z3</accession>
<dbReference type="EMBL" id="JAASRM010000001">
    <property type="protein sequence ID" value="NIK89994.1"/>
    <property type="molecule type" value="Genomic_DNA"/>
</dbReference>
<feature type="region of interest" description="Disordered" evidence="1">
    <location>
        <begin position="91"/>
        <end position="147"/>
    </location>
</feature>
<evidence type="ECO:0000259" key="2">
    <source>
        <dbReference type="Pfam" id="PF13763"/>
    </source>
</evidence>
<protein>
    <recommendedName>
        <fullName evidence="2">DUF4167 domain-containing protein</fullName>
    </recommendedName>
</protein>
<feature type="compositionally biased region" description="Low complexity" evidence="1">
    <location>
        <begin position="91"/>
        <end position="105"/>
    </location>
</feature>
<dbReference type="Pfam" id="PF13763">
    <property type="entry name" value="DUF4167"/>
    <property type="match status" value="1"/>
</dbReference>
<proteinExistence type="predicted"/>
<dbReference type="RefSeq" id="WP_208414919.1">
    <property type="nucleotide sequence ID" value="NZ_BAAADC010000001.1"/>
</dbReference>
<dbReference type="AlphaFoldDB" id="A0A846N1Z3"/>
<feature type="compositionally biased region" description="Polar residues" evidence="1">
    <location>
        <begin position="106"/>
        <end position="127"/>
    </location>
</feature>
<dbReference type="InterPro" id="IPR025430">
    <property type="entry name" value="DUF4167"/>
</dbReference>
<feature type="domain" description="DUF4167" evidence="2">
    <location>
        <begin position="23"/>
        <end position="93"/>
    </location>
</feature>
<sequence length="147" mass="15724">MKRSRRGGRRPQNGHSGGGNGGNGGGGGGGFNPNRSYDSNGPEVKIRGTASHIYEKYLQLARDANSSGDRVMAESYLQHAEHYFRIMAAAQAQQAQWQAQQAQRQPTGTGEQPVVQQGGPSQASFSLSEGNNEESDEEEGEEAETAE</sequence>
<evidence type="ECO:0000256" key="1">
    <source>
        <dbReference type="SAM" id="MobiDB-lite"/>
    </source>
</evidence>
<evidence type="ECO:0000313" key="4">
    <source>
        <dbReference type="Proteomes" id="UP000570514"/>
    </source>
</evidence>
<gene>
    <name evidence="3" type="ORF">FHS83_003312</name>
</gene>
<feature type="region of interest" description="Disordered" evidence="1">
    <location>
        <begin position="1"/>
        <end position="44"/>
    </location>
</feature>
<feature type="compositionally biased region" description="Acidic residues" evidence="1">
    <location>
        <begin position="131"/>
        <end position="147"/>
    </location>
</feature>
<evidence type="ECO:0000313" key="3">
    <source>
        <dbReference type="EMBL" id="NIK89994.1"/>
    </source>
</evidence>
<keyword evidence="4" id="KW-1185">Reference proteome</keyword>
<organism evidence="3 4">
    <name type="scientific">Rhizomicrobium palustre</name>
    <dbReference type="NCBI Taxonomy" id="189966"/>
    <lineage>
        <taxon>Bacteria</taxon>
        <taxon>Pseudomonadati</taxon>
        <taxon>Pseudomonadota</taxon>
        <taxon>Alphaproteobacteria</taxon>
        <taxon>Micropepsales</taxon>
        <taxon>Micropepsaceae</taxon>
        <taxon>Rhizomicrobium</taxon>
    </lineage>
</organism>
<name>A0A846N1Z3_9PROT</name>
<reference evidence="3 4" key="1">
    <citation type="submission" date="2020-03" db="EMBL/GenBank/DDBJ databases">
        <title>Genomic Encyclopedia of Type Strains, Phase IV (KMG-IV): sequencing the most valuable type-strain genomes for metagenomic binning, comparative biology and taxonomic classification.</title>
        <authorList>
            <person name="Goeker M."/>
        </authorList>
    </citation>
    <scope>NUCLEOTIDE SEQUENCE [LARGE SCALE GENOMIC DNA]</scope>
    <source>
        <strain evidence="3 4">DSM 19867</strain>
    </source>
</reference>
<dbReference type="Proteomes" id="UP000570514">
    <property type="component" value="Unassembled WGS sequence"/>
</dbReference>
<comment type="caution">
    <text evidence="3">The sequence shown here is derived from an EMBL/GenBank/DDBJ whole genome shotgun (WGS) entry which is preliminary data.</text>
</comment>
<feature type="compositionally biased region" description="Gly residues" evidence="1">
    <location>
        <begin position="15"/>
        <end position="31"/>
    </location>
</feature>